<dbReference type="PANTHER" id="PTHR34580">
    <property type="match status" value="1"/>
</dbReference>
<dbReference type="SUPFAM" id="SSF46785">
    <property type="entry name" value="Winged helix' DNA-binding domain"/>
    <property type="match status" value="1"/>
</dbReference>
<evidence type="ECO:0000259" key="2">
    <source>
        <dbReference type="Pfam" id="PF13280"/>
    </source>
</evidence>
<keyword evidence="4" id="KW-1185">Reference proteome</keyword>
<name>A0A5C8G7H7_9BACT</name>
<accession>A0A5C8G7H7</accession>
<sequence length="303" mass="35656">MRFDKLRTQLELILLLSEPQGYTVAQLCEKLELSRRNIYYLLDFLKQAGMILFKQRQCYHIDPRSPFFARLQTNIQFSDKEMLAIYNLLQMAGGTSETINQLRNKIDRAYNFSVYMNTPVRRHINNMVSELRRAIDTKHMVRLIDYSSPHSHTVSDRIVEPFLLMNNNDDVRCHELRSGTNKTFRINRIGQIEVLQTPWISEDKHRQVFTDIFMFAGETISQVKLLLGQLSHNLFLEEYPQGAKYLTPADETHWLLNIPICNPRGLGRFVLGLFNDIEILEGDSFRKYIASRLEEMNHRIKKE</sequence>
<dbReference type="Pfam" id="PF01022">
    <property type="entry name" value="HTH_5"/>
    <property type="match status" value="1"/>
</dbReference>
<dbReference type="EMBL" id="SDIK01000101">
    <property type="protein sequence ID" value="TXJ57923.1"/>
    <property type="molecule type" value="Genomic_DNA"/>
</dbReference>
<dbReference type="InterPro" id="IPR001845">
    <property type="entry name" value="HTH_ArsR_DNA-bd_dom"/>
</dbReference>
<dbReference type="PROSITE" id="PS52050">
    <property type="entry name" value="WYL"/>
    <property type="match status" value="1"/>
</dbReference>
<evidence type="ECO:0000313" key="3">
    <source>
        <dbReference type="EMBL" id="TXJ57923.1"/>
    </source>
</evidence>
<dbReference type="PANTHER" id="PTHR34580:SF1">
    <property type="entry name" value="PROTEIN PAFC"/>
    <property type="match status" value="1"/>
</dbReference>
<feature type="domain" description="WYL" evidence="2">
    <location>
        <begin position="128"/>
        <end position="194"/>
    </location>
</feature>
<dbReference type="InterPro" id="IPR036390">
    <property type="entry name" value="WH_DNA-bd_sf"/>
</dbReference>
<dbReference type="OrthoDB" id="1315521at2"/>
<dbReference type="Pfam" id="PF13280">
    <property type="entry name" value="WYL"/>
    <property type="match status" value="1"/>
</dbReference>
<organism evidence="3 4">
    <name type="scientific">Prevotella brunnea</name>
    <dbReference type="NCBI Taxonomy" id="2508867"/>
    <lineage>
        <taxon>Bacteria</taxon>
        <taxon>Pseudomonadati</taxon>
        <taxon>Bacteroidota</taxon>
        <taxon>Bacteroidia</taxon>
        <taxon>Bacteroidales</taxon>
        <taxon>Prevotellaceae</taxon>
        <taxon>Prevotella</taxon>
    </lineage>
</organism>
<gene>
    <name evidence="3" type="ORF">ETF27_10795</name>
</gene>
<dbReference type="InterPro" id="IPR011991">
    <property type="entry name" value="ArsR-like_HTH"/>
</dbReference>
<dbReference type="GO" id="GO:0003700">
    <property type="term" value="F:DNA-binding transcription factor activity"/>
    <property type="evidence" value="ECO:0007669"/>
    <property type="project" value="InterPro"/>
</dbReference>
<reference evidence="4" key="1">
    <citation type="submission" date="2019-05" db="EMBL/GenBank/DDBJ databases">
        <title>Prevotella brunnea sp. nov., isolated from a wound of a patient.</title>
        <authorList>
            <person name="Buhl M."/>
        </authorList>
    </citation>
    <scope>NUCLEOTIDE SEQUENCE [LARGE SCALE GENOMIC DNA]</scope>
    <source>
        <strain evidence="4">A2672</strain>
    </source>
</reference>
<feature type="domain" description="HTH arsR-type" evidence="1">
    <location>
        <begin position="8"/>
        <end position="51"/>
    </location>
</feature>
<dbReference type="InterPro" id="IPR051534">
    <property type="entry name" value="CBASS_pafABC_assoc_protein"/>
</dbReference>
<evidence type="ECO:0000313" key="4">
    <source>
        <dbReference type="Proteomes" id="UP000321612"/>
    </source>
</evidence>
<comment type="caution">
    <text evidence="3">The sequence shown here is derived from an EMBL/GenBank/DDBJ whole genome shotgun (WGS) entry which is preliminary data.</text>
</comment>
<evidence type="ECO:0000259" key="1">
    <source>
        <dbReference type="Pfam" id="PF01022"/>
    </source>
</evidence>
<dbReference type="CDD" id="cd00090">
    <property type="entry name" value="HTH_ARSR"/>
    <property type="match status" value="1"/>
</dbReference>
<dbReference type="InterPro" id="IPR026881">
    <property type="entry name" value="WYL_dom"/>
</dbReference>
<dbReference type="InterPro" id="IPR036388">
    <property type="entry name" value="WH-like_DNA-bd_sf"/>
</dbReference>
<dbReference type="AlphaFoldDB" id="A0A5C8G7H7"/>
<dbReference type="Gene3D" id="1.10.10.10">
    <property type="entry name" value="Winged helix-like DNA-binding domain superfamily/Winged helix DNA-binding domain"/>
    <property type="match status" value="1"/>
</dbReference>
<protein>
    <submittedName>
        <fullName evidence="3">WYL domain-containing protein</fullName>
    </submittedName>
</protein>
<dbReference type="RefSeq" id="WP_130830250.1">
    <property type="nucleotide sequence ID" value="NZ_SDIK01000101.1"/>
</dbReference>
<dbReference type="Proteomes" id="UP000321612">
    <property type="component" value="Unassembled WGS sequence"/>
</dbReference>
<proteinExistence type="predicted"/>